<dbReference type="SUPFAM" id="SSF140423">
    <property type="entry name" value="MW0975(SA0943)-like"/>
    <property type="match status" value="1"/>
</dbReference>
<dbReference type="EMBL" id="PZFK01000007">
    <property type="protein sequence ID" value="PTI30171.1"/>
    <property type="molecule type" value="Genomic_DNA"/>
</dbReference>
<dbReference type="InterPro" id="IPR036785">
    <property type="entry name" value="YkyA-like_sf"/>
</dbReference>
<evidence type="ECO:0000313" key="3">
    <source>
        <dbReference type="Proteomes" id="UP000241209"/>
    </source>
</evidence>
<comment type="caution">
    <text evidence="2">The sequence shown here is derived from an EMBL/GenBank/DDBJ whole genome shotgun (WGS) entry which is preliminary data.</text>
</comment>
<gene>
    <name evidence="2" type="ORF">BU072_04545</name>
</gene>
<keyword evidence="1" id="KW-0175">Coiled coil</keyword>
<dbReference type="InterPro" id="IPR019454">
    <property type="entry name" value="Lipoprot_YkyA-like"/>
</dbReference>
<sequence>MIGKKFLTLTLATTVILSACGQSKESLEAFYKKVEKANQEEKVIVDLNEKMAKAEKEKVKKIEELNKAKDGEFKSKAEEITNDIKNREKIINDEKEAMDKSKKIYESSKNDYKAIEDEEQSKEAADLKKALDEKYKVHDKVIKGYKEVLNTEEKLFSYLSDDNATQEGANDRSKKLAEVNKKTEKVVTEYQNNLKKVHQEKKDVSAILNE</sequence>
<dbReference type="PROSITE" id="PS51257">
    <property type="entry name" value="PROKAR_LIPOPROTEIN"/>
    <property type="match status" value="1"/>
</dbReference>
<protein>
    <recommendedName>
        <fullName evidence="4">Cell-wall binding lipoprotein</fullName>
    </recommendedName>
</protein>
<dbReference type="RefSeq" id="WP_107556830.1">
    <property type="nucleotide sequence ID" value="NZ_PZFK01000007.1"/>
</dbReference>
<accession>A0A2T4PUT2</accession>
<evidence type="ECO:0000256" key="1">
    <source>
        <dbReference type="SAM" id="Coils"/>
    </source>
</evidence>
<dbReference type="Pfam" id="PF10368">
    <property type="entry name" value="YkyA"/>
    <property type="match status" value="1"/>
</dbReference>
<feature type="coiled-coil region" evidence="1">
    <location>
        <begin position="37"/>
        <end position="118"/>
    </location>
</feature>
<dbReference type="Proteomes" id="UP000241209">
    <property type="component" value="Unassembled WGS sequence"/>
</dbReference>
<evidence type="ECO:0008006" key="4">
    <source>
        <dbReference type="Google" id="ProtNLM"/>
    </source>
</evidence>
<evidence type="ECO:0000313" key="2">
    <source>
        <dbReference type="EMBL" id="PTI30171.1"/>
    </source>
</evidence>
<organism evidence="2 3">
    <name type="scientific">Mammaliicoccus vitulinus</name>
    <dbReference type="NCBI Taxonomy" id="71237"/>
    <lineage>
        <taxon>Bacteria</taxon>
        <taxon>Bacillati</taxon>
        <taxon>Bacillota</taxon>
        <taxon>Bacilli</taxon>
        <taxon>Bacillales</taxon>
        <taxon>Staphylococcaceae</taxon>
        <taxon>Mammaliicoccus</taxon>
    </lineage>
</organism>
<dbReference type="Gene3D" id="1.20.120.570">
    <property type="entry name" value="YkyA-like"/>
    <property type="match status" value="1"/>
</dbReference>
<dbReference type="AlphaFoldDB" id="A0A2T4PUT2"/>
<name>A0A2T4PUT2_9STAP</name>
<reference evidence="2 3" key="1">
    <citation type="journal article" date="2016" name="Front. Microbiol.">
        <title>Comprehensive Phylogenetic Analysis of Bovine Non-aureus Staphylococci Species Based on Whole-Genome Sequencing.</title>
        <authorList>
            <person name="Naushad S."/>
            <person name="Barkema H.W."/>
            <person name="Luby C."/>
            <person name="Condas L.A."/>
            <person name="Nobrega D.B."/>
            <person name="Carson D.A."/>
            <person name="De Buck J."/>
        </authorList>
    </citation>
    <scope>NUCLEOTIDE SEQUENCE [LARGE SCALE GENOMIC DNA]</scope>
    <source>
        <strain evidence="2 3">SNUC 2204</strain>
    </source>
</reference>
<dbReference type="STRING" id="1167632.GCA_000286335_00594"/>
<proteinExistence type="predicted"/>